<dbReference type="RefSeq" id="WP_071380936.1">
    <property type="nucleotide sequence ID" value="NZ_MLYO01000021.1"/>
</dbReference>
<dbReference type="GO" id="GO:0005524">
    <property type="term" value="F:ATP binding"/>
    <property type="evidence" value="ECO:0007669"/>
    <property type="project" value="UniProtKB-KW"/>
</dbReference>
<dbReference type="InterPro" id="IPR003594">
    <property type="entry name" value="HATPase_dom"/>
</dbReference>
<accession>A0A1S2QJ86</accession>
<dbReference type="OrthoDB" id="3479721at2"/>
<protein>
    <submittedName>
        <fullName evidence="3">ATP-binding protein</fullName>
    </submittedName>
</protein>
<reference evidence="3 4" key="1">
    <citation type="submission" date="2016-10" db="EMBL/GenBank/DDBJ databases">
        <title>Genome sequence of Streptomyces sp. MUSC 1.</title>
        <authorList>
            <person name="Lee L.-H."/>
            <person name="Ser H.-L."/>
            <person name="Law J.W.-F."/>
        </authorList>
    </citation>
    <scope>NUCLEOTIDE SEQUENCE [LARGE SCALE GENOMIC DNA]</scope>
    <source>
        <strain evidence="3 4">MUSC 1</strain>
    </source>
</reference>
<keyword evidence="1" id="KW-0808">Transferase</keyword>
<dbReference type="PANTHER" id="PTHR35526:SF3">
    <property type="entry name" value="ANTI-SIGMA-F FACTOR RSBW"/>
    <property type="match status" value="1"/>
</dbReference>
<keyword evidence="3" id="KW-0547">Nucleotide-binding</keyword>
<keyword evidence="1" id="KW-0418">Kinase</keyword>
<evidence type="ECO:0000256" key="1">
    <source>
        <dbReference type="ARBA" id="ARBA00022527"/>
    </source>
</evidence>
<dbReference type="EMBL" id="MLYO01000021">
    <property type="protein sequence ID" value="OIK05445.1"/>
    <property type="molecule type" value="Genomic_DNA"/>
</dbReference>
<organism evidence="3 4">
    <name type="scientific">Streptomyces monashensis</name>
    <dbReference type="NCBI Taxonomy" id="1678012"/>
    <lineage>
        <taxon>Bacteria</taxon>
        <taxon>Bacillati</taxon>
        <taxon>Actinomycetota</taxon>
        <taxon>Actinomycetes</taxon>
        <taxon>Kitasatosporales</taxon>
        <taxon>Streptomycetaceae</taxon>
        <taxon>Streptomyces</taxon>
    </lineage>
</organism>
<dbReference type="Pfam" id="PF13581">
    <property type="entry name" value="HATPase_c_2"/>
    <property type="match status" value="1"/>
</dbReference>
<dbReference type="GO" id="GO:0004674">
    <property type="term" value="F:protein serine/threonine kinase activity"/>
    <property type="evidence" value="ECO:0007669"/>
    <property type="project" value="UniProtKB-KW"/>
</dbReference>
<dbReference type="Gene3D" id="3.30.565.10">
    <property type="entry name" value="Histidine kinase-like ATPase, C-terminal domain"/>
    <property type="match status" value="1"/>
</dbReference>
<feature type="domain" description="Histidine kinase/HSP90-like ATPase" evidence="2">
    <location>
        <begin position="9"/>
        <end position="122"/>
    </location>
</feature>
<gene>
    <name evidence="3" type="ORF">BIV23_12685</name>
</gene>
<dbReference type="PANTHER" id="PTHR35526">
    <property type="entry name" value="ANTI-SIGMA-F FACTOR RSBW-RELATED"/>
    <property type="match status" value="1"/>
</dbReference>
<dbReference type="InterPro" id="IPR050267">
    <property type="entry name" value="Anti-sigma-factor_SerPK"/>
</dbReference>
<sequence>MTKTTQRFFDARPESVGQARFFAAGVLADWGLPDRAEDVRLCVSELATNALVHGTAPGHGFLVKLDADEEVVRLEVHDSRRQHPEARQAAGTDTSGRGLILVNALADGWGVEERTPFGKIVWSCFKATGGTTT</sequence>
<evidence type="ECO:0000313" key="3">
    <source>
        <dbReference type="EMBL" id="OIK05445.1"/>
    </source>
</evidence>
<evidence type="ECO:0000259" key="2">
    <source>
        <dbReference type="Pfam" id="PF13581"/>
    </source>
</evidence>
<name>A0A1S2QJ86_9ACTN</name>
<keyword evidence="4" id="KW-1185">Reference proteome</keyword>
<comment type="caution">
    <text evidence="3">The sequence shown here is derived from an EMBL/GenBank/DDBJ whole genome shotgun (WGS) entry which is preliminary data.</text>
</comment>
<dbReference type="InterPro" id="IPR036890">
    <property type="entry name" value="HATPase_C_sf"/>
</dbReference>
<evidence type="ECO:0000313" key="4">
    <source>
        <dbReference type="Proteomes" id="UP000179642"/>
    </source>
</evidence>
<dbReference type="AlphaFoldDB" id="A0A1S2QJ86"/>
<dbReference type="CDD" id="cd16936">
    <property type="entry name" value="HATPase_RsbW-like"/>
    <property type="match status" value="1"/>
</dbReference>
<dbReference type="Proteomes" id="UP000179642">
    <property type="component" value="Unassembled WGS sequence"/>
</dbReference>
<keyword evidence="1" id="KW-0723">Serine/threonine-protein kinase</keyword>
<keyword evidence="3" id="KW-0067">ATP-binding</keyword>
<proteinExistence type="predicted"/>
<dbReference type="SUPFAM" id="SSF55874">
    <property type="entry name" value="ATPase domain of HSP90 chaperone/DNA topoisomerase II/histidine kinase"/>
    <property type="match status" value="1"/>
</dbReference>